<gene>
    <name evidence="1" type="ORF">F3B98_11060</name>
</gene>
<dbReference type="AlphaFoldDB" id="A0A3D2LVD6"/>
<organism evidence="1 2">
    <name type="scientific">Bacteroides ovatus</name>
    <dbReference type="NCBI Taxonomy" id="28116"/>
    <lineage>
        <taxon>Bacteria</taxon>
        <taxon>Pseudomonadati</taxon>
        <taxon>Bacteroidota</taxon>
        <taxon>Bacteroidia</taxon>
        <taxon>Bacteroidales</taxon>
        <taxon>Bacteroidaceae</taxon>
        <taxon>Bacteroides</taxon>
    </lineage>
</organism>
<evidence type="ECO:0000313" key="1">
    <source>
        <dbReference type="EMBL" id="KAA4664359.1"/>
    </source>
</evidence>
<name>A0A3D2LVD6_BACOV</name>
<reference evidence="1 2" key="1">
    <citation type="journal article" date="2019" name="Nat. Med.">
        <title>A library of human gut bacterial isolates paired with longitudinal multiomics data enables mechanistic microbiome research.</title>
        <authorList>
            <person name="Poyet M."/>
            <person name="Groussin M."/>
            <person name="Gibbons S.M."/>
            <person name="Avila-Pacheco J."/>
            <person name="Jiang X."/>
            <person name="Kearney S.M."/>
            <person name="Perrotta A.R."/>
            <person name="Berdy B."/>
            <person name="Zhao S."/>
            <person name="Lieberman T.D."/>
            <person name="Swanson P.K."/>
            <person name="Smith M."/>
            <person name="Roesemann S."/>
            <person name="Alexander J.E."/>
            <person name="Rich S.A."/>
            <person name="Livny J."/>
            <person name="Vlamakis H."/>
            <person name="Clish C."/>
            <person name="Bullock K."/>
            <person name="Deik A."/>
            <person name="Scott J."/>
            <person name="Pierce K.A."/>
            <person name="Xavier R.J."/>
            <person name="Alm E.J."/>
        </authorList>
    </citation>
    <scope>NUCLEOTIDE SEQUENCE [LARGE SCALE GENOMIC DNA]</scope>
    <source>
        <strain evidence="1 2">BIOML-A14</strain>
    </source>
</reference>
<sequence length="414" mass="47502">MKRILLATLIITILYGCEKEKSESINPTITIGKVTHLDISGAKALYTTVNNISIIQTRDLGTNSSYALYKILADGTSSKIKVQDENGNNIEFFNSKIFPANDNLIAFNFETSEGQYEYYIRKTDGAVFEIPESFWGQYDHEYYIPPYDKFQYIYATINENNNRPIYKIQGNINNKIIANRISDNYIVNQYDVDYNGTVYCRVESTDHLLCILSDGTKVIGDRDNMPSGFTLKKYENGGLLYFEDGKLKQTLINPETQVITHNIIYDPNTPNDIYFSILRKDNMTVAFNKEKVLVIKSPNNIIDYTCAVNSYTIYDIHCTENYLYWEKDGDIFRLNLTNGTKEMIFNGAGNYIFYDYPNIIYSKIYVQSDDIVHFRARKLSTGELVAAKIDKGIFSENTINESNNSTIISFIQIN</sequence>
<dbReference type="EMBL" id="VWFO01000011">
    <property type="protein sequence ID" value="KAA4664359.1"/>
    <property type="molecule type" value="Genomic_DNA"/>
</dbReference>
<proteinExistence type="predicted"/>
<evidence type="ECO:0000313" key="2">
    <source>
        <dbReference type="Proteomes" id="UP000435985"/>
    </source>
</evidence>
<dbReference type="Proteomes" id="UP000435985">
    <property type="component" value="Unassembled WGS sequence"/>
</dbReference>
<comment type="caution">
    <text evidence="1">The sequence shown here is derived from an EMBL/GenBank/DDBJ whole genome shotgun (WGS) entry which is preliminary data.</text>
</comment>
<dbReference type="PROSITE" id="PS51257">
    <property type="entry name" value="PROKAR_LIPOPROTEIN"/>
    <property type="match status" value="1"/>
</dbReference>
<protein>
    <submittedName>
        <fullName evidence="1">Uncharacterized protein</fullName>
    </submittedName>
</protein>
<dbReference type="RefSeq" id="WP_004307770.1">
    <property type="nucleotide sequence ID" value="NZ_CAKJYX010000005.1"/>
</dbReference>
<accession>A0A3D2LVD6</accession>